<dbReference type="Pfam" id="PF00331">
    <property type="entry name" value="Glyco_hydro_10"/>
    <property type="match status" value="1"/>
</dbReference>
<dbReference type="RefSeq" id="XP_020093395.1">
    <property type="nucleotide sequence ID" value="XM_020237806.1"/>
</dbReference>
<keyword evidence="5" id="KW-0732">Signal</keyword>
<proteinExistence type="inferred from homology"/>
<dbReference type="SUPFAM" id="SSF51445">
    <property type="entry name" value="(Trans)glycosidases"/>
    <property type="match status" value="1"/>
</dbReference>
<dbReference type="InterPro" id="IPR001000">
    <property type="entry name" value="GH10_dom"/>
</dbReference>
<protein>
    <submittedName>
        <fullName evidence="8">Uncharacterized protein LOC109713646 isoform X1</fullName>
    </submittedName>
</protein>
<comment type="similarity">
    <text evidence="1">Belongs to the glycosyl hydrolase 10 (cellulase F) family.</text>
</comment>
<dbReference type="GO" id="GO:0031176">
    <property type="term" value="F:endo-1,4-beta-xylanase activity"/>
    <property type="evidence" value="ECO:0007669"/>
    <property type="project" value="UniProtKB-ARBA"/>
</dbReference>
<dbReference type="PRINTS" id="PR00134">
    <property type="entry name" value="GLHYDRLASE10"/>
</dbReference>
<keyword evidence="3" id="KW-0119">Carbohydrate metabolism</keyword>
<organism evidence="7 8">
    <name type="scientific">Ananas comosus</name>
    <name type="common">Pineapple</name>
    <name type="synonym">Ananas ananas</name>
    <dbReference type="NCBI Taxonomy" id="4615"/>
    <lineage>
        <taxon>Eukaryota</taxon>
        <taxon>Viridiplantae</taxon>
        <taxon>Streptophyta</taxon>
        <taxon>Embryophyta</taxon>
        <taxon>Tracheophyta</taxon>
        <taxon>Spermatophyta</taxon>
        <taxon>Magnoliopsida</taxon>
        <taxon>Liliopsida</taxon>
        <taxon>Poales</taxon>
        <taxon>Bromeliaceae</taxon>
        <taxon>Bromelioideae</taxon>
        <taxon>Ananas</taxon>
    </lineage>
</organism>
<evidence type="ECO:0000313" key="7">
    <source>
        <dbReference type="Proteomes" id="UP000515123"/>
    </source>
</evidence>
<feature type="domain" description="GH10" evidence="6">
    <location>
        <begin position="206"/>
        <end position="503"/>
    </location>
</feature>
<dbReference type="SMART" id="SM00633">
    <property type="entry name" value="Glyco_10"/>
    <property type="match status" value="1"/>
</dbReference>
<evidence type="ECO:0000256" key="2">
    <source>
        <dbReference type="ARBA" id="ARBA00022801"/>
    </source>
</evidence>
<keyword evidence="2" id="KW-0378">Hydrolase</keyword>
<gene>
    <name evidence="8" type="primary">LOC109713646</name>
</gene>
<evidence type="ECO:0000256" key="5">
    <source>
        <dbReference type="SAM" id="SignalP"/>
    </source>
</evidence>
<dbReference type="InterPro" id="IPR044846">
    <property type="entry name" value="GH10"/>
</dbReference>
<evidence type="ECO:0000259" key="6">
    <source>
        <dbReference type="PROSITE" id="PS51760"/>
    </source>
</evidence>
<dbReference type="Gramene" id="Aco022345.1.mrna1">
    <property type="protein sequence ID" value="Aco022345.1.mrna1"/>
    <property type="gene ID" value="Aco022345.1.path1"/>
</dbReference>
<keyword evidence="4" id="KW-0624">Polysaccharide degradation</keyword>
<dbReference type="GeneID" id="109713646"/>
<evidence type="ECO:0000256" key="3">
    <source>
        <dbReference type="ARBA" id="ARBA00023277"/>
    </source>
</evidence>
<evidence type="ECO:0000256" key="1">
    <source>
        <dbReference type="ARBA" id="ARBA00007495"/>
    </source>
</evidence>
<dbReference type="Gene3D" id="3.20.20.80">
    <property type="entry name" value="Glycosidases"/>
    <property type="match status" value="1"/>
</dbReference>
<dbReference type="InterPro" id="IPR017853">
    <property type="entry name" value="GH"/>
</dbReference>
<evidence type="ECO:0000256" key="4">
    <source>
        <dbReference type="ARBA" id="ARBA00023326"/>
    </source>
</evidence>
<reference evidence="8" key="2">
    <citation type="submission" date="2025-08" db="UniProtKB">
        <authorList>
            <consortium name="RefSeq"/>
        </authorList>
    </citation>
    <scope>IDENTIFICATION</scope>
    <source>
        <tissue evidence="8">Leaf</tissue>
    </source>
</reference>
<accession>A0A6P5FJN7</accession>
<feature type="chain" id="PRO_5028310624" evidence="5">
    <location>
        <begin position="19"/>
        <end position="561"/>
    </location>
</feature>
<dbReference type="Proteomes" id="UP000515123">
    <property type="component" value="Linkage group 8"/>
</dbReference>
<dbReference type="OrthoDB" id="3055998at2759"/>
<dbReference type="GO" id="GO:0000272">
    <property type="term" value="P:polysaccharide catabolic process"/>
    <property type="evidence" value="ECO:0007669"/>
    <property type="project" value="UniProtKB-KW"/>
</dbReference>
<dbReference type="PANTHER" id="PTHR31490">
    <property type="entry name" value="GLYCOSYL HYDROLASE"/>
    <property type="match status" value="1"/>
</dbReference>
<keyword evidence="7" id="KW-1185">Reference proteome</keyword>
<evidence type="ECO:0000313" key="8">
    <source>
        <dbReference type="RefSeq" id="XP_020093395.1"/>
    </source>
</evidence>
<dbReference type="AlphaFoldDB" id="A0A6P5FJN7"/>
<dbReference type="PROSITE" id="PS51760">
    <property type="entry name" value="GH10_2"/>
    <property type="match status" value="1"/>
</dbReference>
<feature type="signal peptide" evidence="5">
    <location>
        <begin position="1"/>
        <end position="18"/>
    </location>
</feature>
<dbReference type="PANTHER" id="PTHR31490:SF3">
    <property type="entry name" value="GLYCOSYL HYDROLASE FAMILY 10 PROTEIN"/>
    <property type="match status" value="1"/>
</dbReference>
<reference evidence="7" key="1">
    <citation type="journal article" date="2015" name="Nat. Genet.">
        <title>The pineapple genome and the evolution of CAM photosynthesis.</title>
        <authorList>
            <person name="Ming R."/>
            <person name="VanBuren R."/>
            <person name="Wai C.M."/>
            <person name="Tang H."/>
            <person name="Schatz M.C."/>
            <person name="Bowers J.E."/>
            <person name="Lyons E."/>
            <person name="Wang M.L."/>
            <person name="Chen J."/>
            <person name="Biggers E."/>
            <person name="Zhang J."/>
            <person name="Huang L."/>
            <person name="Zhang L."/>
            <person name="Miao W."/>
            <person name="Zhang J."/>
            <person name="Ye Z."/>
            <person name="Miao C."/>
            <person name="Lin Z."/>
            <person name="Wang H."/>
            <person name="Zhou H."/>
            <person name="Yim W.C."/>
            <person name="Priest H.D."/>
            <person name="Zheng C."/>
            <person name="Woodhouse M."/>
            <person name="Edger P.P."/>
            <person name="Guyot R."/>
            <person name="Guo H.B."/>
            <person name="Guo H."/>
            <person name="Zheng G."/>
            <person name="Singh R."/>
            <person name="Sharma A."/>
            <person name="Min X."/>
            <person name="Zheng Y."/>
            <person name="Lee H."/>
            <person name="Gurtowski J."/>
            <person name="Sedlazeck F.J."/>
            <person name="Harkess A."/>
            <person name="McKain M.R."/>
            <person name="Liao Z."/>
            <person name="Fang J."/>
            <person name="Liu J."/>
            <person name="Zhang X."/>
            <person name="Zhang Q."/>
            <person name="Hu W."/>
            <person name="Qin Y."/>
            <person name="Wang K."/>
            <person name="Chen L.Y."/>
            <person name="Shirley N."/>
            <person name="Lin Y.R."/>
            <person name="Liu L.Y."/>
            <person name="Hernandez A.G."/>
            <person name="Wright C.L."/>
            <person name="Bulone V."/>
            <person name="Tuskan G.A."/>
            <person name="Heath K."/>
            <person name="Zee F."/>
            <person name="Moore P.H."/>
            <person name="Sunkar R."/>
            <person name="Leebens-Mack J.H."/>
            <person name="Mockler T."/>
            <person name="Bennetzen J.L."/>
            <person name="Freeling M."/>
            <person name="Sankoff D."/>
            <person name="Paterson A.H."/>
            <person name="Zhu X."/>
            <person name="Yang X."/>
            <person name="Smith J.A."/>
            <person name="Cushman J.C."/>
            <person name="Paull R.E."/>
            <person name="Yu Q."/>
        </authorList>
    </citation>
    <scope>NUCLEOTIDE SEQUENCE [LARGE SCALE GENOMIC DNA]</scope>
    <source>
        <strain evidence="7">cv. F153</strain>
    </source>
</reference>
<dbReference type="Gene3D" id="2.60.120.260">
    <property type="entry name" value="Galactose-binding domain-like"/>
    <property type="match status" value="1"/>
</dbReference>
<sequence>MRAPAVAALLLQKLLLLAWMNPGMFIIAAGPNDGTWYDYSAYTECRSQPEPPLYKGGILKNGKGDGPTAYHKTETGVYSPAFVLYNLNQTTRYSFSCWVRIDGADSAIINARLTPDNSGTRCLGTVSAKSGCWSFLKGGFVLDSSSQSSVLFFQNADRNAMRISITSASLQPFSVEQWGMHQQQIVRTKRKRAVTIHVADSQGNRLTGASVLVQQISKDFPFGSAIANTILGNSVYQAWFVERFNAAVFENELKWYATEPVAGMLNYDLADKMLDFVRANHITVRGHNIFWENQEATPSWVRNLTGDDLRSAVKSRIESLMTRYKGEFAHWDVNNEMLHFNFYEQRLGPNASLDFFNTAQLADPLATLFMNEFNVIETCEDIFSSVDSYVSRLKDLKAGGALLEGIGLEGHFSKPNIPLMRATLDKLATLGLPIWFTEVDINNHYDQQTQALYLDEVLREAFSHPSVNGIMLWTALHRNGCYQMCLTDWNLQNLPAGDAVDKLLSEWETKQVGGMTDEHGSFSFAGFLGEYSVHVTYGNRSTEATLSLPQGDETRHLNVQV</sequence>
<name>A0A6P5FJN7_ANACO</name>